<dbReference type="Proteomes" id="UP000799754">
    <property type="component" value="Unassembled WGS sequence"/>
</dbReference>
<proteinExistence type="predicted"/>
<sequence>MRALSLPLVLWCKVLQTLLVWRLQPSASPPLSTALDTISSTTTPGAVGDSCKQEGVGCEAFSYAGHLKLGKLTVIYDNNQISCDGSVDLTNNEEVNKKMEACGWQIFNVEDGSNDIAAIVATMERGREKTDKSCSSCNSGLIDAGEDGPTHHPVKLAALYRAMPHMQYIRLDDSEEVAGAWKTMIENTDGPFMISVSLHAHPQLAGLTKREGVEKDADVTLISVGADPSFAVNVDDALVKQSVKARVLSFPSHTLLRAQPLSYQREVLRRNENIPAVVIEPYVALGWERYADAGINMSSFGHSLPGKYIYDHFSYGNDTMPKKVQGILESWKKGDVGRGECVEL</sequence>
<dbReference type="EMBL" id="MU006721">
    <property type="protein sequence ID" value="KAF2626377.1"/>
    <property type="molecule type" value="Genomic_DNA"/>
</dbReference>
<evidence type="ECO:0000313" key="1">
    <source>
        <dbReference type="EMBL" id="KAF2626377.1"/>
    </source>
</evidence>
<keyword evidence="2" id="KW-1185">Reference proteome</keyword>
<reference evidence="1" key="1">
    <citation type="journal article" date="2020" name="Stud. Mycol.">
        <title>101 Dothideomycetes genomes: a test case for predicting lifestyles and emergence of pathogens.</title>
        <authorList>
            <person name="Haridas S."/>
            <person name="Albert R."/>
            <person name="Binder M."/>
            <person name="Bloem J."/>
            <person name="Labutti K."/>
            <person name="Salamov A."/>
            <person name="Andreopoulos B."/>
            <person name="Baker S."/>
            <person name="Barry K."/>
            <person name="Bills G."/>
            <person name="Bluhm B."/>
            <person name="Cannon C."/>
            <person name="Castanera R."/>
            <person name="Culley D."/>
            <person name="Daum C."/>
            <person name="Ezra D."/>
            <person name="Gonzalez J."/>
            <person name="Henrissat B."/>
            <person name="Kuo A."/>
            <person name="Liang C."/>
            <person name="Lipzen A."/>
            <person name="Lutzoni F."/>
            <person name="Magnuson J."/>
            <person name="Mondo S."/>
            <person name="Nolan M."/>
            <person name="Ohm R."/>
            <person name="Pangilinan J."/>
            <person name="Park H.-J."/>
            <person name="Ramirez L."/>
            <person name="Alfaro M."/>
            <person name="Sun H."/>
            <person name="Tritt A."/>
            <person name="Yoshinaga Y."/>
            <person name="Zwiers L.-H."/>
            <person name="Turgeon B."/>
            <person name="Goodwin S."/>
            <person name="Spatafora J."/>
            <person name="Crous P."/>
            <person name="Grigoriev I."/>
        </authorList>
    </citation>
    <scope>NUCLEOTIDE SEQUENCE</scope>
    <source>
        <strain evidence="1">CBS 525.71</strain>
    </source>
</reference>
<comment type="caution">
    <text evidence="1">The sequence shown here is derived from an EMBL/GenBank/DDBJ whole genome shotgun (WGS) entry which is preliminary data.</text>
</comment>
<gene>
    <name evidence="1" type="ORF">BU25DRAFT_459509</name>
</gene>
<protein>
    <submittedName>
        <fullName evidence="1">Uncharacterized protein</fullName>
    </submittedName>
</protein>
<name>A0ACB6RZR2_9PLEO</name>
<accession>A0ACB6RZR2</accession>
<organism evidence="1 2">
    <name type="scientific">Macroventuria anomochaeta</name>
    <dbReference type="NCBI Taxonomy" id="301207"/>
    <lineage>
        <taxon>Eukaryota</taxon>
        <taxon>Fungi</taxon>
        <taxon>Dikarya</taxon>
        <taxon>Ascomycota</taxon>
        <taxon>Pezizomycotina</taxon>
        <taxon>Dothideomycetes</taxon>
        <taxon>Pleosporomycetidae</taxon>
        <taxon>Pleosporales</taxon>
        <taxon>Pleosporineae</taxon>
        <taxon>Didymellaceae</taxon>
        <taxon>Macroventuria</taxon>
    </lineage>
</organism>
<evidence type="ECO:0000313" key="2">
    <source>
        <dbReference type="Proteomes" id="UP000799754"/>
    </source>
</evidence>